<organism evidence="1 2">
    <name type="scientific">Lupinus luteus</name>
    <name type="common">European yellow lupine</name>
    <dbReference type="NCBI Taxonomy" id="3873"/>
    <lineage>
        <taxon>Eukaryota</taxon>
        <taxon>Viridiplantae</taxon>
        <taxon>Streptophyta</taxon>
        <taxon>Embryophyta</taxon>
        <taxon>Tracheophyta</taxon>
        <taxon>Spermatophyta</taxon>
        <taxon>Magnoliopsida</taxon>
        <taxon>eudicotyledons</taxon>
        <taxon>Gunneridae</taxon>
        <taxon>Pentapetalae</taxon>
        <taxon>rosids</taxon>
        <taxon>fabids</taxon>
        <taxon>Fabales</taxon>
        <taxon>Fabaceae</taxon>
        <taxon>Papilionoideae</taxon>
        <taxon>50 kb inversion clade</taxon>
        <taxon>genistoids sensu lato</taxon>
        <taxon>core genistoids</taxon>
        <taxon>Genisteae</taxon>
        <taxon>Lupinus</taxon>
    </lineage>
</organism>
<dbReference type="AlphaFoldDB" id="A0AAV1XK73"/>
<comment type="caution">
    <text evidence="1">The sequence shown here is derived from an EMBL/GenBank/DDBJ whole genome shotgun (WGS) entry which is preliminary data.</text>
</comment>
<sequence length="99" mass="11668">MGFLLEAEKRGDVAGVVEEKENGDNSDKLSLPCTHRLNHKKIDDPNEDNTLDKRRKHYEYRAKNMLAQKEWYMSIFHITVWTNKLRGKIPLQERKVSLT</sequence>
<evidence type="ECO:0000313" key="1">
    <source>
        <dbReference type="EMBL" id="CAL0321557.1"/>
    </source>
</evidence>
<dbReference type="Proteomes" id="UP001497480">
    <property type="component" value="Unassembled WGS sequence"/>
</dbReference>
<accession>A0AAV1XK73</accession>
<proteinExistence type="predicted"/>
<protein>
    <submittedName>
        <fullName evidence="1">Uncharacterized protein</fullName>
    </submittedName>
</protein>
<dbReference type="EMBL" id="CAXHTB010000015">
    <property type="protein sequence ID" value="CAL0321557.1"/>
    <property type="molecule type" value="Genomic_DNA"/>
</dbReference>
<name>A0AAV1XK73_LUPLU</name>
<keyword evidence="2" id="KW-1185">Reference proteome</keyword>
<reference evidence="1 2" key="1">
    <citation type="submission" date="2024-03" db="EMBL/GenBank/DDBJ databases">
        <authorList>
            <person name="Martinez-Hernandez J."/>
        </authorList>
    </citation>
    <scope>NUCLEOTIDE SEQUENCE [LARGE SCALE GENOMIC DNA]</scope>
</reference>
<evidence type="ECO:0000313" key="2">
    <source>
        <dbReference type="Proteomes" id="UP001497480"/>
    </source>
</evidence>
<gene>
    <name evidence="1" type="ORF">LLUT_LOCUS22617</name>
</gene>